<gene>
    <name evidence="1" type="ORF">SNEC2469_LOCUS24782</name>
</gene>
<dbReference type="AlphaFoldDB" id="A0A812ZJZ5"/>
<comment type="caution">
    <text evidence="1">The sequence shown here is derived from an EMBL/GenBank/DDBJ whole genome shotgun (WGS) entry which is preliminary data.</text>
</comment>
<evidence type="ECO:0000313" key="1">
    <source>
        <dbReference type="EMBL" id="CAE7829239.1"/>
    </source>
</evidence>
<protein>
    <submittedName>
        <fullName evidence="1">Uncharacterized protein</fullName>
    </submittedName>
</protein>
<dbReference type="EMBL" id="CAJNJA010048143">
    <property type="protein sequence ID" value="CAE7829239.1"/>
    <property type="molecule type" value="Genomic_DNA"/>
</dbReference>
<reference evidence="1" key="1">
    <citation type="submission" date="2021-02" db="EMBL/GenBank/DDBJ databases">
        <authorList>
            <person name="Dougan E. K."/>
            <person name="Rhodes N."/>
            <person name="Thang M."/>
            <person name="Chan C."/>
        </authorList>
    </citation>
    <scope>NUCLEOTIDE SEQUENCE</scope>
</reference>
<keyword evidence="2" id="KW-1185">Reference proteome</keyword>
<dbReference type="OrthoDB" id="460954at2759"/>
<organism evidence="1 2">
    <name type="scientific">Symbiodinium necroappetens</name>
    <dbReference type="NCBI Taxonomy" id="1628268"/>
    <lineage>
        <taxon>Eukaryota</taxon>
        <taxon>Sar</taxon>
        <taxon>Alveolata</taxon>
        <taxon>Dinophyceae</taxon>
        <taxon>Suessiales</taxon>
        <taxon>Symbiodiniaceae</taxon>
        <taxon>Symbiodinium</taxon>
    </lineage>
</organism>
<accession>A0A812ZJZ5</accession>
<name>A0A812ZJZ5_9DINO</name>
<proteinExistence type="predicted"/>
<dbReference type="Proteomes" id="UP000601435">
    <property type="component" value="Unassembled WGS sequence"/>
</dbReference>
<feature type="non-terminal residue" evidence="1">
    <location>
        <position position="512"/>
    </location>
</feature>
<evidence type="ECO:0000313" key="2">
    <source>
        <dbReference type="Proteomes" id="UP000601435"/>
    </source>
</evidence>
<sequence>ARAAFPEAALAELVPEGVLTEWRQIGDTQSEPAANAAAKAAAKARLRKLAAVSLRLGTGSLEGIGLKMATNEERTAAAGFLVEGTQFLQWLQAEFGINRAIATQLWERMSWQRDVVNQQRAFSMTYPFLGVCGALHLEDVWPLHANPDPLGLRGRLCFFYTRPSMKRAIQIEAANRALGNLPGSNRLEERLVDRFYHIYRAHDVQTRGEAAFAYHLDYPFLNYTFVDDDAGAAKACFVENFDQHVKLQEELYLVQHEESKRHGKLKGKHLRHALNWHNLLASFQGHAPEAWPTGIALPAMRAAALLGEHCEAVASELRATISQTARGDKPDAGPPAADAALRTHAARIARLRALPFPDFLAGITAVHKPIVLAFAATVLQMLTVWLDSTCLRSHSKLRDAAPDDNDDRLSLAWETLIFLEKLQLMACVLSTNPNGAKKLFAVTRPLDPAAAWHASQVALLDALQVPRADHSAPSPEAVVNERPNSAPVLSFVAFDIDLAATHLDLLTAWTAG</sequence>